<gene>
    <name evidence="4" type="ORF">g.94995</name>
</gene>
<protein>
    <recommendedName>
        <fullName evidence="3">Activator of Hsp90 ATPase AHSA1-like N-terminal domain-containing protein</fullName>
    </recommendedName>
</protein>
<dbReference type="GO" id="GO:0006457">
    <property type="term" value="P:protein folding"/>
    <property type="evidence" value="ECO:0007669"/>
    <property type="project" value="TreeGrafter"/>
</dbReference>
<dbReference type="Pfam" id="PF09229">
    <property type="entry name" value="Aha1_N"/>
    <property type="match status" value="1"/>
</dbReference>
<comment type="similarity">
    <text evidence="1">Belongs to the AHA1 family.</text>
</comment>
<dbReference type="GO" id="GO:0051087">
    <property type="term" value="F:protein-folding chaperone binding"/>
    <property type="evidence" value="ECO:0007669"/>
    <property type="project" value="InterPro"/>
</dbReference>
<dbReference type="EMBL" id="GDKF01008267">
    <property type="protein sequence ID" value="JAT70355.1"/>
    <property type="molecule type" value="Transcribed_RNA"/>
</dbReference>
<feature type="domain" description="Activator of Hsp90 ATPase AHSA1-like N-terminal" evidence="3">
    <location>
        <begin position="71"/>
        <end position="200"/>
    </location>
</feature>
<dbReference type="InterPro" id="IPR036338">
    <property type="entry name" value="Aha1"/>
</dbReference>
<dbReference type="Gene3D" id="3.15.10.20">
    <property type="entry name" value="Activator of Hsp90 ATPase Aha1, N-terminal domain"/>
    <property type="match status" value="1"/>
</dbReference>
<organism evidence="4">
    <name type="scientific">Auxenochlorella protothecoides</name>
    <name type="common">Green microalga</name>
    <name type="synonym">Chlorella protothecoides</name>
    <dbReference type="NCBI Taxonomy" id="3075"/>
    <lineage>
        <taxon>Eukaryota</taxon>
        <taxon>Viridiplantae</taxon>
        <taxon>Chlorophyta</taxon>
        <taxon>core chlorophytes</taxon>
        <taxon>Trebouxiophyceae</taxon>
        <taxon>Chlorellales</taxon>
        <taxon>Chlorellaceae</taxon>
        <taxon>Auxenochlorella</taxon>
    </lineage>
</organism>
<evidence type="ECO:0000259" key="3">
    <source>
        <dbReference type="SMART" id="SM01000"/>
    </source>
</evidence>
<dbReference type="GO" id="GO:0001671">
    <property type="term" value="F:ATPase activator activity"/>
    <property type="evidence" value="ECO:0007669"/>
    <property type="project" value="InterPro"/>
</dbReference>
<dbReference type="SMART" id="SM01000">
    <property type="entry name" value="Aha1_N"/>
    <property type="match status" value="1"/>
</dbReference>
<dbReference type="SUPFAM" id="SSF103111">
    <property type="entry name" value="Activator of Hsp90 ATPase, Aha1"/>
    <property type="match status" value="1"/>
</dbReference>
<reference evidence="4" key="1">
    <citation type="submission" date="2015-08" db="EMBL/GenBank/DDBJ databases">
        <authorList>
            <person name="Babu N.S."/>
            <person name="Beckwith C.J."/>
            <person name="Beseler K.G."/>
            <person name="Brison A."/>
            <person name="Carone J.V."/>
            <person name="Caskin T.P."/>
            <person name="Diamond M."/>
            <person name="Durham M.E."/>
            <person name="Foxe J.M."/>
            <person name="Go M."/>
            <person name="Henderson B.A."/>
            <person name="Jones I.B."/>
            <person name="McGettigan J.A."/>
            <person name="Micheletti S.J."/>
            <person name="Nasrallah M.E."/>
            <person name="Ortiz D."/>
            <person name="Piller C.R."/>
            <person name="Privatt S.R."/>
            <person name="Schneider S.L."/>
            <person name="Sharp S."/>
            <person name="Smith T.C."/>
            <person name="Stanton J.D."/>
            <person name="Ullery H.E."/>
            <person name="Wilson R.J."/>
            <person name="Serrano M.G."/>
            <person name="Buck G."/>
            <person name="Lee V."/>
            <person name="Wang Y."/>
            <person name="Carvalho R."/>
            <person name="Voegtly L."/>
            <person name="Shi R."/>
            <person name="Duckworth R."/>
            <person name="Johnson A."/>
            <person name="Loviza R."/>
            <person name="Walstead R."/>
            <person name="Shah Z."/>
            <person name="Kiflezghi M."/>
            <person name="Wade K."/>
            <person name="Ball S.L."/>
            <person name="Bradley K.W."/>
            <person name="Asai D.J."/>
            <person name="Bowman C.A."/>
            <person name="Russell D.A."/>
            <person name="Pope W.H."/>
            <person name="Jacobs-Sera D."/>
            <person name="Hendrix R.W."/>
            <person name="Hatfull G.F."/>
        </authorList>
    </citation>
    <scope>NUCLEOTIDE SEQUENCE</scope>
</reference>
<dbReference type="CDD" id="cd08892">
    <property type="entry name" value="SRPBCC_Aha1"/>
    <property type="match status" value="1"/>
</dbReference>
<dbReference type="Gene3D" id="3.30.530.20">
    <property type="match status" value="1"/>
</dbReference>
<dbReference type="SUPFAM" id="SSF55961">
    <property type="entry name" value="Bet v1-like"/>
    <property type="match status" value="1"/>
</dbReference>
<sequence>MLSMRSSNFGEVLYRSMGRASSSSSTHVTDLIPYTRAPSSNMAKFGEGDERWLVKDLGQDGRNVNNWHWVERDALPWSKTRLTELLVGQSLVLEDQPAVTITKLKKLEGEAIVNNRKSKIIVAYELEAVLAWEGTAPDGAKVKGELKLPYISEENHDEDPEVLVSLKEESKAGQAVRDLIVKHGRPVVYRAMSQFVSELRAGGPVTKGGSEAASDNGAASAARGAAPAATSATPAATDAPAASGSGRAPRDRRRIELTERFYASAQDIYECFTDARRVLAFTQSPAELDARVGGALSMFGGSVQGVFRELAAPSRIVMDWRFSNWAEGDTSCVTIDIEEREKGAVTLHLVQTGIPDCDRFGQHDVVGLTQAGWANQIFHRIRQVFGYGI</sequence>
<dbReference type="AlphaFoldDB" id="A0A1D1ZUE2"/>
<dbReference type="PANTHER" id="PTHR13009:SF8">
    <property type="entry name" value="AHA1 DOMAIN-CONTAINING PROTEIN"/>
    <property type="match status" value="1"/>
</dbReference>
<dbReference type="GO" id="GO:0005829">
    <property type="term" value="C:cytosol"/>
    <property type="evidence" value="ECO:0007669"/>
    <property type="project" value="TreeGrafter"/>
</dbReference>
<name>A0A1D1ZUE2_AUXPR</name>
<evidence type="ECO:0000256" key="1">
    <source>
        <dbReference type="ARBA" id="ARBA00006817"/>
    </source>
</evidence>
<feature type="compositionally biased region" description="Low complexity" evidence="2">
    <location>
        <begin position="208"/>
        <end position="246"/>
    </location>
</feature>
<dbReference type="InterPro" id="IPR023393">
    <property type="entry name" value="START-like_dom_sf"/>
</dbReference>
<evidence type="ECO:0000256" key="2">
    <source>
        <dbReference type="SAM" id="MobiDB-lite"/>
    </source>
</evidence>
<evidence type="ECO:0000313" key="4">
    <source>
        <dbReference type="EMBL" id="JAT70355.1"/>
    </source>
</evidence>
<proteinExistence type="inferred from homology"/>
<dbReference type="PANTHER" id="PTHR13009">
    <property type="entry name" value="HEAT SHOCK PROTEIN 90 HSP90 CO-CHAPERONE AHA-1"/>
    <property type="match status" value="1"/>
</dbReference>
<accession>A0A1D1ZUE2</accession>
<dbReference type="InterPro" id="IPR015310">
    <property type="entry name" value="AHSA1-like_N"/>
</dbReference>
<dbReference type="InterPro" id="IPR013538">
    <property type="entry name" value="ASHA1/2-like_C"/>
</dbReference>
<feature type="region of interest" description="Disordered" evidence="2">
    <location>
        <begin position="203"/>
        <end position="250"/>
    </location>
</feature>
<dbReference type="Pfam" id="PF08327">
    <property type="entry name" value="AHSA1"/>
    <property type="match status" value="1"/>
</dbReference>